<sequence>MDPTSILERRPRHAVRLTATVRVADGACLRAPVSDLSLNGCCLGIELPIGEGLELELPELEKLRGQVRWSVNGRSGIRFAAA</sequence>
<dbReference type="Proteomes" id="UP001526246">
    <property type="component" value="Unassembled WGS sequence"/>
</dbReference>
<dbReference type="Gene3D" id="2.40.10.220">
    <property type="entry name" value="predicted glycosyltransferase like domains"/>
    <property type="match status" value="1"/>
</dbReference>
<evidence type="ECO:0000313" key="3">
    <source>
        <dbReference type="Proteomes" id="UP001526246"/>
    </source>
</evidence>
<evidence type="ECO:0000313" key="2">
    <source>
        <dbReference type="EMBL" id="MCW3798186.1"/>
    </source>
</evidence>
<organism evidence="2 3">
    <name type="scientific">Sphingomonas arvum</name>
    <dbReference type="NCBI Taxonomy" id="2992113"/>
    <lineage>
        <taxon>Bacteria</taxon>
        <taxon>Pseudomonadati</taxon>
        <taxon>Pseudomonadota</taxon>
        <taxon>Alphaproteobacteria</taxon>
        <taxon>Sphingomonadales</taxon>
        <taxon>Sphingomonadaceae</taxon>
        <taxon>Sphingomonas</taxon>
    </lineage>
</organism>
<reference evidence="2 3" key="1">
    <citation type="submission" date="2022-10" db="EMBL/GenBank/DDBJ databases">
        <title>Sphingomonas sp.</title>
        <authorList>
            <person name="Jin C."/>
        </authorList>
    </citation>
    <scope>NUCLEOTIDE SEQUENCE [LARGE SCALE GENOMIC DNA]</scope>
    <source>
        <strain evidence="2 3">BN140010</strain>
    </source>
</reference>
<gene>
    <name evidence="2" type="ORF">OMW55_10255</name>
</gene>
<dbReference type="InterPro" id="IPR009875">
    <property type="entry name" value="PilZ_domain"/>
</dbReference>
<feature type="domain" description="PilZ" evidence="1">
    <location>
        <begin position="9"/>
        <end position="79"/>
    </location>
</feature>
<protein>
    <submittedName>
        <fullName evidence="2">PilZ domain-containing protein</fullName>
    </submittedName>
</protein>
<name>A0ABT3JGH4_9SPHN</name>
<proteinExistence type="predicted"/>
<dbReference type="EMBL" id="JAPDOB010000002">
    <property type="protein sequence ID" value="MCW3798186.1"/>
    <property type="molecule type" value="Genomic_DNA"/>
</dbReference>
<dbReference type="RefSeq" id="WP_264882908.1">
    <property type="nucleotide sequence ID" value="NZ_JAPDOB010000002.1"/>
</dbReference>
<dbReference type="SUPFAM" id="SSF141371">
    <property type="entry name" value="PilZ domain-like"/>
    <property type="match status" value="1"/>
</dbReference>
<comment type="caution">
    <text evidence="2">The sequence shown here is derived from an EMBL/GenBank/DDBJ whole genome shotgun (WGS) entry which is preliminary data.</text>
</comment>
<keyword evidence="3" id="KW-1185">Reference proteome</keyword>
<dbReference type="Pfam" id="PF07238">
    <property type="entry name" value="PilZ"/>
    <property type="match status" value="1"/>
</dbReference>
<accession>A0ABT3JGH4</accession>
<evidence type="ECO:0000259" key="1">
    <source>
        <dbReference type="Pfam" id="PF07238"/>
    </source>
</evidence>